<name>A0ABX5KKT4_9BURK</name>
<accession>A0ABX5KKT4</accession>
<sequence>MCAANAGNWVARNAQPVLPNDSKPVCTAFWRACSALDAIPPDSPERKRIAAAWALEFGPAGLARLAQWWLRARYPVNLARHYYPRPGVEIALVYVLAARYGWLDPLPAAVRSREAQAKQRTAYEEMARKGKERAEAKAAREAARAAKRSTTRRETA</sequence>
<protein>
    <submittedName>
        <fullName evidence="2">Uncharacterized protein</fullName>
    </submittedName>
</protein>
<keyword evidence="3" id="KW-1185">Reference proteome</keyword>
<feature type="compositionally biased region" description="Basic and acidic residues" evidence="1">
    <location>
        <begin position="121"/>
        <end position="144"/>
    </location>
</feature>
<evidence type="ECO:0000313" key="2">
    <source>
        <dbReference type="EMBL" id="PVX81250.1"/>
    </source>
</evidence>
<evidence type="ECO:0000256" key="1">
    <source>
        <dbReference type="SAM" id="MobiDB-lite"/>
    </source>
</evidence>
<dbReference type="RefSeq" id="WP_116612299.1">
    <property type="nucleotide sequence ID" value="NZ_QEOB01000011.1"/>
</dbReference>
<dbReference type="Proteomes" id="UP000245712">
    <property type="component" value="Unassembled WGS sequence"/>
</dbReference>
<proteinExistence type="predicted"/>
<evidence type="ECO:0000313" key="3">
    <source>
        <dbReference type="Proteomes" id="UP000245712"/>
    </source>
</evidence>
<dbReference type="EMBL" id="QEOB01000011">
    <property type="protein sequence ID" value="PVX81250.1"/>
    <property type="molecule type" value="Genomic_DNA"/>
</dbReference>
<comment type="caution">
    <text evidence="2">The sequence shown here is derived from an EMBL/GenBank/DDBJ whole genome shotgun (WGS) entry which is preliminary data.</text>
</comment>
<feature type="region of interest" description="Disordered" evidence="1">
    <location>
        <begin position="121"/>
        <end position="156"/>
    </location>
</feature>
<gene>
    <name evidence="2" type="ORF">C7402_111152</name>
</gene>
<reference evidence="2 3" key="1">
    <citation type="submission" date="2018-05" db="EMBL/GenBank/DDBJ databases">
        <title>Genomic Encyclopedia of Type Strains, Phase IV (KMG-V): Genome sequencing to study the core and pangenomes of soil and plant-associated prokaryotes.</title>
        <authorList>
            <person name="Whitman W."/>
        </authorList>
    </citation>
    <scope>NUCLEOTIDE SEQUENCE [LARGE SCALE GENOMIC DNA]</scope>
    <source>
        <strain evidence="2 3">SCZa-39</strain>
    </source>
</reference>
<organism evidence="2 3">
    <name type="scientific">Paraburkholderia unamae</name>
    <dbReference type="NCBI Taxonomy" id="219649"/>
    <lineage>
        <taxon>Bacteria</taxon>
        <taxon>Pseudomonadati</taxon>
        <taxon>Pseudomonadota</taxon>
        <taxon>Betaproteobacteria</taxon>
        <taxon>Burkholderiales</taxon>
        <taxon>Burkholderiaceae</taxon>
        <taxon>Paraburkholderia</taxon>
    </lineage>
</organism>